<dbReference type="PROSITE" id="PS50048">
    <property type="entry name" value="ZN2_CY6_FUNGAL_2"/>
    <property type="match status" value="1"/>
</dbReference>
<evidence type="ECO:0000256" key="1">
    <source>
        <dbReference type="ARBA" id="ARBA00022723"/>
    </source>
</evidence>
<sequence>MPAVSNSTDGVPAARRRIAQTKRSRAGCRTCRLRKVKCDETPGACQRCVSTGRVCDGYDMHRLPVATGSKTIGAVTPRLPASISSNLFRAMTSDERRCFSYFQNREIPANLMFFDSSLWKRLVLQMAQAEPAVYHAMVPLSAVHMDTAIKDVLVLHPEVSPDSALHLFALEQLGRSYAVLQQRCSSQDPQILQVTLVTCLLYTLFDMIQGQYETAFTHMQNGVRILKDLGPFQRQQDPFTANDLLVEGCLVAGFAFLDIGFIHFDFDGPPRVHLNEGQDFERTALARQGYISSLQEGRQAYNIIASALFHFLPQAWHLSDAEIAAQYHRLQPQQILLLSQTGRMLRVFEAYAARSAGRLPAPEQQGLDILLYHIHAFLLGLRICLVGSNHAARAAYTADFAALLAETEALMARVPDQPSVTLDLGVLPPLHLISTFCPDYRLRLQAFRLLQTWPHREGPFDSDLTVGLAMERMRKELTLMRATDYAHSGYYYDNNNNSGGSGGGGGGGSNYDGESSGTSTPPPGEKPLTPAEIEELLAALSGEVHRFFDTVDAPAVAARWACFRVFMESDQTAMNNIGCAVAVDHPLQAEFAG</sequence>
<dbReference type="PANTHER" id="PTHR36206">
    <property type="entry name" value="ASPERCRYPTIN BIOSYNTHESIS CLUSTER-SPECIFIC TRANSCRIPTION REGULATOR ATNN-RELATED"/>
    <property type="match status" value="1"/>
</dbReference>
<evidence type="ECO:0000256" key="5">
    <source>
        <dbReference type="ARBA" id="ARBA00023163"/>
    </source>
</evidence>
<dbReference type="InterPro" id="IPR052360">
    <property type="entry name" value="Transcr_Regulatory_Proteins"/>
</dbReference>
<dbReference type="GO" id="GO:0008270">
    <property type="term" value="F:zinc ion binding"/>
    <property type="evidence" value="ECO:0007669"/>
    <property type="project" value="InterPro"/>
</dbReference>
<evidence type="ECO:0000256" key="2">
    <source>
        <dbReference type="ARBA" id="ARBA00022833"/>
    </source>
</evidence>
<dbReference type="EMBL" id="KZ825487">
    <property type="protein sequence ID" value="PYI33070.1"/>
    <property type="molecule type" value="Genomic_DNA"/>
</dbReference>
<dbReference type="Pfam" id="PF00172">
    <property type="entry name" value="Zn_clus"/>
    <property type="match status" value="1"/>
</dbReference>
<keyword evidence="10" id="KW-1185">Reference proteome</keyword>
<feature type="domain" description="Zn(2)-C6 fungal-type" evidence="8">
    <location>
        <begin position="27"/>
        <end position="55"/>
    </location>
</feature>
<dbReference type="PROSITE" id="PS00463">
    <property type="entry name" value="ZN2_CY6_FUNGAL_1"/>
    <property type="match status" value="1"/>
</dbReference>
<dbReference type="SMART" id="SM00066">
    <property type="entry name" value="GAL4"/>
    <property type="match status" value="1"/>
</dbReference>
<keyword evidence="3" id="KW-0805">Transcription regulation</keyword>
<dbReference type="SUPFAM" id="SSF57701">
    <property type="entry name" value="Zn2/Cys6 DNA-binding domain"/>
    <property type="match status" value="1"/>
</dbReference>
<proteinExistence type="predicted"/>
<keyword evidence="5" id="KW-0804">Transcription</keyword>
<evidence type="ECO:0000313" key="10">
    <source>
        <dbReference type="Proteomes" id="UP000248817"/>
    </source>
</evidence>
<dbReference type="GO" id="GO:0003677">
    <property type="term" value="F:DNA binding"/>
    <property type="evidence" value="ECO:0007669"/>
    <property type="project" value="UniProtKB-KW"/>
</dbReference>
<evidence type="ECO:0000256" key="7">
    <source>
        <dbReference type="SAM" id="MobiDB-lite"/>
    </source>
</evidence>
<keyword evidence="2" id="KW-0862">Zinc</keyword>
<dbReference type="PANTHER" id="PTHR36206:SF16">
    <property type="entry name" value="TRANSCRIPTION FACTOR DOMAIN-CONTAINING PROTEIN-RELATED"/>
    <property type="match status" value="1"/>
</dbReference>
<accession>A0A2V5IW93</accession>
<dbReference type="Pfam" id="PF11951">
    <property type="entry name" value="Fungal_trans_2"/>
    <property type="match status" value="1"/>
</dbReference>
<dbReference type="AlphaFoldDB" id="A0A2V5IW93"/>
<reference evidence="9 10" key="1">
    <citation type="submission" date="2018-02" db="EMBL/GenBank/DDBJ databases">
        <title>The genomes of Aspergillus section Nigri reveals drivers in fungal speciation.</title>
        <authorList>
            <consortium name="DOE Joint Genome Institute"/>
            <person name="Vesth T.C."/>
            <person name="Nybo J."/>
            <person name="Theobald S."/>
            <person name="Brandl J."/>
            <person name="Frisvad J.C."/>
            <person name="Nielsen K.F."/>
            <person name="Lyhne E.K."/>
            <person name="Kogle M.E."/>
            <person name="Kuo A."/>
            <person name="Riley R."/>
            <person name="Clum A."/>
            <person name="Nolan M."/>
            <person name="Lipzen A."/>
            <person name="Salamov A."/>
            <person name="Henrissat B."/>
            <person name="Wiebenga A."/>
            <person name="De vries R.P."/>
            <person name="Grigoriev I.V."/>
            <person name="Mortensen U.H."/>
            <person name="Andersen M.R."/>
            <person name="Baker S.E."/>
        </authorList>
    </citation>
    <scope>NUCLEOTIDE SEQUENCE [LARGE SCALE GENOMIC DNA]</scope>
    <source>
        <strain evidence="9 10">CBS 114.80</strain>
    </source>
</reference>
<name>A0A2V5IW93_9EURO</name>
<gene>
    <name evidence="9" type="ORF">BP00DRAFT_367935</name>
</gene>
<organism evidence="9 10">
    <name type="scientific">Aspergillus indologenus CBS 114.80</name>
    <dbReference type="NCBI Taxonomy" id="1450541"/>
    <lineage>
        <taxon>Eukaryota</taxon>
        <taxon>Fungi</taxon>
        <taxon>Dikarya</taxon>
        <taxon>Ascomycota</taxon>
        <taxon>Pezizomycotina</taxon>
        <taxon>Eurotiomycetes</taxon>
        <taxon>Eurotiomycetidae</taxon>
        <taxon>Eurotiales</taxon>
        <taxon>Aspergillaceae</taxon>
        <taxon>Aspergillus</taxon>
        <taxon>Aspergillus subgen. Circumdati</taxon>
    </lineage>
</organism>
<dbReference type="Proteomes" id="UP000248817">
    <property type="component" value="Unassembled WGS sequence"/>
</dbReference>
<evidence type="ECO:0000259" key="8">
    <source>
        <dbReference type="PROSITE" id="PS50048"/>
    </source>
</evidence>
<dbReference type="InterPro" id="IPR021858">
    <property type="entry name" value="Fun_TF"/>
</dbReference>
<evidence type="ECO:0000313" key="9">
    <source>
        <dbReference type="EMBL" id="PYI33070.1"/>
    </source>
</evidence>
<dbReference type="InterPro" id="IPR001138">
    <property type="entry name" value="Zn2Cys6_DnaBD"/>
</dbReference>
<protein>
    <recommendedName>
        <fullName evidence="8">Zn(2)-C6 fungal-type domain-containing protein</fullName>
    </recommendedName>
</protein>
<evidence type="ECO:0000256" key="4">
    <source>
        <dbReference type="ARBA" id="ARBA00023125"/>
    </source>
</evidence>
<keyword evidence="6" id="KW-0539">Nucleus</keyword>
<keyword evidence="4" id="KW-0238">DNA-binding</keyword>
<dbReference type="Gene3D" id="4.10.240.10">
    <property type="entry name" value="Zn(2)-C6 fungal-type DNA-binding domain"/>
    <property type="match status" value="1"/>
</dbReference>
<dbReference type="InterPro" id="IPR036864">
    <property type="entry name" value="Zn2-C6_fun-type_DNA-bd_sf"/>
</dbReference>
<keyword evidence="1" id="KW-0479">Metal-binding</keyword>
<evidence type="ECO:0000256" key="3">
    <source>
        <dbReference type="ARBA" id="ARBA00023015"/>
    </source>
</evidence>
<evidence type="ECO:0000256" key="6">
    <source>
        <dbReference type="ARBA" id="ARBA00023242"/>
    </source>
</evidence>
<feature type="region of interest" description="Disordered" evidence="7">
    <location>
        <begin position="501"/>
        <end position="528"/>
    </location>
</feature>
<dbReference type="GO" id="GO:0009893">
    <property type="term" value="P:positive regulation of metabolic process"/>
    <property type="evidence" value="ECO:0007669"/>
    <property type="project" value="UniProtKB-ARBA"/>
</dbReference>
<dbReference type="CDD" id="cd00067">
    <property type="entry name" value="GAL4"/>
    <property type="match status" value="1"/>
</dbReference>
<dbReference type="GO" id="GO:0000981">
    <property type="term" value="F:DNA-binding transcription factor activity, RNA polymerase II-specific"/>
    <property type="evidence" value="ECO:0007669"/>
    <property type="project" value="InterPro"/>
</dbReference>
<feature type="compositionally biased region" description="Gly residues" evidence="7">
    <location>
        <begin position="501"/>
        <end position="510"/>
    </location>
</feature>